<dbReference type="PANTHER" id="PTHR36681">
    <property type="entry name" value="NUCLEAR GTPASE, GERMINAL CENTER-ASSOCIATED, TANDEM DUPLICATE 3"/>
    <property type="match status" value="1"/>
</dbReference>
<dbReference type="RefSeq" id="XP_062640823.1">
    <property type="nucleotide sequence ID" value="XM_062779268.1"/>
</dbReference>
<dbReference type="PANTHER" id="PTHR36681:SF3">
    <property type="entry name" value="NUCLEAR GTPASE, GERMINAL CENTER-ASSOCIATED, TANDEM DUPLICATE 3"/>
    <property type="match status" value="1"/>
</dbReference>
<evidence type="ECO:0000259" key="2">
    <source>
        <dbReference type="Pfam" id="PF00350"/>
    </source>
</evidence>
<dbReference type="Pfam" id="PF00350">
    <property type="entry name" value="Dynamin_N"/>
    <property type="match status" value="1"/>
</dbReference>
<dbReference type="Proteomes" id="UP001302676">
    <property type="component" value="Unassembled WGS sequence"/>
</dbReference>
<feature type="region of interest" description="Disordered" evidence="1">
    <location>
        <begin position="1"/>
        <end position="23"/>
    </location>
</feature>
<sequence length="250" mass="27602">MSFVDVGESSSGSPIPSSLPSQNRNADLGHILKDLIIASLPTEEPQIKAESTDTPFPPDQPFSWGDCSGQDIVTRVFVKQRALDDALKHASCICEVLKLLEAADNMSLTAERPDTRCGKGLLAWKDEIEKLQIMARRFEVLIGVAGRTGAGKSSILNMLLGILELLPSSNSEAATSCACRVSWNDDDDPAAQFKAEIVFRSYGDVREELLRIYDTIRQHRNLDEQESDDEENGNSSFERMEEIAELRTAI</sequence>
<evidence type="ECO:0000313" key="4">
    <source>
        <dbReference type="Proteomes" id="UP001302676"/>
    </source>
</evidence>
<dbReference type="AlphaFoldDB" id="A0AAN6V9S9"/>
<dbReference type="Gene3D" id="3.40.50.300">
    <property type="entry name" value="P-loop containing nucleotide triphosphate hydrolases"/>
    <property type="match status" value="1"/>
</dbReference>
<dbReference type="SUPFAM" id="SSF52540">
    <property type="entry name" value="P-loop containing nucleoside triphosphate hydrolases"/>
    <property type="match status" value="1"/>
</dbReference>
<organism evidence="3 4">
    <name type="scientific">Dichotomopilus funicola</name>
    <dbReference type="NCBI Taxonomy" id="1934379"/>
    <lineage>
        <taxon>Eukaryota</taxon>
        <taxon>Fungi</taxon>
        <taxon>Dikarya</taxon>
        <taxon>Ascomycota</taxon>
        <taxon>Pezizomycotina</taxon>
        <taxon>Sordariomycetes</taxon>
        <taxon>Sordariomycetidae</taxon>
        <taxon>Sordariales</taxon>
        <taxon>Chaetomiaceae</taxon>
        <taxon>Dichotomopilus</taxon>
    </lineage>
</organism>
<evidence type="ECO:0000256" key="1">
    <source>
        <dbReference type="SAM" id="MobiDB-lite"/>
    </source>
</evidence>
<dbReference type="GeneID" id="87815881"/>
<reference evidence="3" key="2">
    <citation type="submission" date="2023-05" db="EMBL/GenBank/DDBJ databases">
        <authorList>
            <consortium name="Lawrence Berkeley National Laboratory"/>
            <person name="Steindorff A."/>
            <person name="Hensen N."/>
            <person name="Bonometti L."/>
            <person name="Westerberg I."/>
            <person name="Brannstrom I.O."/>
            <person name="Guillou S."/>
            <person name="Cros-Aarteil S."/>
            <person name="Calhoun S."/>
            <person name="Haridas S."/>
            <person name="Kuo A."/>
            <person name="Mondo S."/>
            <person name="Pangilinan J."/>
            <person name="Riley R."/>
            <person name="Labutti K."/>
            <person name="Andreopoulos B."/>
            <person name="Lipzen A."/>
            <person name="Chen C."/>
            <person name="Yanf M."/>
            <person name="Daum C."/>
            <person name="Ng V."/>
            <person name="Clum A."/>
            <person name="Ohm R."/>
            <person name="Martin F."/>
            <person name="Silar P."/>
            <person name="Natvig D."/>
            <person name="Lalanne C."/>
            <person name="Gautier V."/>
            <person name="Ament-Velasquez S.L."/>
            <person name="Kruys A."/>
            <person name="Hutchinson M.I."/>
            <person name="Powell A.J."/>
            <person name="Barry K."/>
            <person name="Miller A.N."/>
            <person name="Grigoriev I.V."/>
            <person name="Debuchy R."/>
            <person name="Gladieux P."/>
            <person name="Thoren M.H."/>
            <person name="Johannesson H."/>
        </authorList>
    </citation>
    <scope>NUCLEOTIDE SEQUENCE</scope>
    <source>
        <strain evidence="3">CBS 141.50</strain>
    </source>
</reference>
<feature type="compositionally biased region" description="Low complexity" evidence="1">
    <location>
        <begin position="9"/>
        <end position="21"/>
    </location>
</feature>
<proteinExistence type="predicted"/>
<protein>
    <recommendedName>
        <fullName evidence="2">Dynamin N-terminal domain-containing protein</fullName>
    </recommendedName>
</protein>
<comment type="caution">
    <text evidence="3">The sequence shown here is derived from an EMBL/GenBank/DDBJ whole genome shotgun (WGS) entry which is preliminary data.</text>
</comment>
<name>A0AAN6V9S9_9PEZI</name>
<dbReference type="InterPro" id="IPR027417">
    <property type="entry name" value="P-loop_NTPase"/>
</dbReference>
<feature type="domain" description="Dynamin N-terminal" evidence="2">
    <location>
        <begin position="142"/>
        <end position="224"/>
    </location>
</feature>
<evidence type="ECO:0000313" key="3">
    <source>
        <dbReference type="EMBL" id="KAK4147452.1"/>
    </source>
</evidence>
<accession>A0AAN6V9S9</accession>
<gene>
    <name evidence="3" type="ORF">C8A04DRAFT_24702</name>
</gene>
<dbReference type="InterPro" id="IPR045063">
    <property type="entry name" value="Dynamin_N"/>
</dbReference>
<keyword evidence="4" id="KW-1185">Reference proteome</keyword>
<dbReference type="EMBL" id="MU853556">
    <property type="protein sequence ID" value="KAK4147452.1"/>
    <property type="molecule type" value="Genomic_DNA"/>
</dbReference>
<reference evidence="3" key="1">
    <citation type="journal article" date="2023" name="Mol. Phylogenet. Evol.">
        <title>Genome-scale phylogeny and comparative genomics of the fungal order Sordariales.</title>
        <authorList>
            <person name="Hensen N."/>
            <person name="Bonometti L."/>
            <person name="Westerberg I."/>
            <person name="Brannstrom I.O."/>
            <person name="Guillou S."/>
            <person name="Cros-Aarteil S."/>
            <person name="Calhoun S."/>
            <person name="Haridas S."/>
            <person name="Kuo A."/>
            <person name="Mondo S."/>
            <person name="Pangilinan J."/>
            <person name="Riley R."/>
            <person name="LaButti K."/>
            <person name="Andreopoulos B."/>
            <person name="Lipzen A."/>
            <person name="Chen C."/>
            <person name="Yan M."/>
            <person name="Daum C."/>
            <person name="Ng V."/>
            <person name="Clum A."/>
            <person name="Steindorff A."/>
            <person name="Ohm R.A."/>
            <person name="Martin F."/>
            <person name="Silar P."/>
            <person name="Natvig D.O."/>
            <person name="Lalanne C."/>
            <person name="Gautier V."/>
            <person name="Ament-Velasquez S.L."/>
            <person name="Kruys A."/>
            <person name="Hutchinson M.I."/>
            <person name="Powell A.J."/>
            <person name="Barry K."/>
            <person name="Miller A.N."/>
            <person name="Grigoriev I.V."/>
            <person name="Debuchy R."/>
            <person name="Gladieux P."/>
            <person name="Hiltunen Thoren M."/>
            <person name="Johannesson H."/>
        </authorList>
    </citation>
    <scope>NUCLEOTIDE SEQUENCE</scope>
    <source>
        <strain evidence="3">CBS 141.50</strain>
    </source>
</reference>